<reference evidence="2 3" key="1">
    <citation type="submission" date="2015-12" db="EMBL/GenBank/DDBJ databases">
        <title>The genome of Folsomia candida.</title>
        <authorList>
            <person name="Faddeeva A."/>
            <person name="Derks M.F."/>
            <person name="Anvar Y."/>
            <person name="Smit S."/>
            <person name="Van Straalen N."/>
            <person name="Roelofs D."/>
        </authorList>
    </citation>
    <scope>NUCLEOTIDE SEQUENCE [LARGE SCALE GENOMIC DNA]</scope>
    <source>
        <strain evidence="2 3">VU population</strain>
        <tissue evidence="2">Whole body</tissue>
    </source>
</reference>
<comment type="caution">
    <text evidence="2">The sequence shown here is derived from an EMBL/GenBank/DDBJ whole genome shotgun (WGS) entry which is preliminary data.</text>
</comment>
<keyword evidence="1" id="KW-0812">Transmembrane</keyword>
<dbReference type="Proteomes" id="UP000198287">
    <property type="component" value="Unassembled WGS sequence"/>
</dbReference>
<accession>A0A226EDE6</accession>
<dbReference type="EMBL" id="LNIX01000005">
    <property type="protein sequence ID" value="OXA54811.1"/>
    <property type="molecule type" value="Genomic_DNA"/>
</dbReference>
<feature type="transmembrane region" description="Helical" evidence="1">
    <location>
        <begin position="85"/>
        <end position="105"/>
    </location>
</feature>
<protein>
    <submittedName>
        <fullName evidence="2">Uncharacterized protein</fullName>
    </submittedName>
</protein>
<keyword evidence="1" id="KW-1133">Transmembrane helix</keyword>
<proteinExistence type="predicted"/>
<feature type="transmembrane region" description="Helical" evidence="1">
    <location>
        <begin position="50"/>
        <end position="73"/>
    </location>
</feature>
<evidence type="ECO:0000313" key="2">
    <source>
        <dbReference type="EMBL" id="OXA54811.1"/>
    </source>
</evidence>
<feature type="non-terminal residue" evidence="2">
    <location>
        <position position="229"/>
    </location>
</feature>
<gene>
    <name evidence="2" type="ORF">Fcan01_10194</name>
</gene>
<name>A0A226EDE6_FOLCA</name>
<evidence type="ECO:0000256" key="1">
    <source>
        <dbReference type="SAM" id="Phobius"/>
    </source>
</evidence>
<keyword evidence="1" id="KW-0472">Membrane</keyword>
<keyword evidence="3" id="KW-1185">Reference proteome</keyword>
<dbReference type="AlphaFoldDB" id="A0A226EDE6"/>
<evidence type="ECO:0000313" key="3">
    <source>
        <dbReference type="Proteomes" id="UP000198287"/>
    </source>
</evidence>
<feature type="transmembrane region" description="Helical" evidence="1">
    <location>
        <begin position="149"/>
        <end position="171"/>
    </location>
</feature>
<organism evidence="2 3">
    <name type="scientific">Folsomia candida</name>
    <name type="common">Springtail</name>
    <dbReference type="NCBI Taxonomy" id="158441"/>
    <lineage>
        <taxon>Eukaryota</taxon>
        <taxon>Metazoa</taxon>
        <taxon>Ecdysozoa</taxon>
        <taxon>Arthropoda</taxon>
        <taxon>Hexapoda</taxon>
        <taxon>Collembola</taxon>
        <taxon>Entomobryomorpha</taxon>
        <taxon>Isotomoidea</taxon>
        <taxon>Isotomidae</taxon>
        <taxon>Proisotominae</taxon>
        <taxon>Folsomia</taxon>
    </lineage>
</organism>
<sequence length="229" mass="26527">MWHKAGLIYFRNSIKAMPRNSLFTCYYLDWDDKVGRARPIPPSSWNYRSFQLFGVSLTLFVEPTLLYQCYLFSTSDHHENKNMTFVCLTSAGTVLVCVSIPYVWFFMRKSGPLRFINYFESVLTLDKQFQEIFQKAAKYDMVTRISEHVIKLVNICTFGLNYIFPAIYVWIAFSKHSPAQIIARGTYNYEQNHGWLVSLPVNAILSLETSFLSNVYTATYGICMLSVAN</sequence>